<evidence type="ECO:0000313" key="1">
    <source>
        <dbReference type="EMBL" id="KAJ3120743.1"/>
    </source>
</evidence>
<dbReference type="Pfam" id="PF04252">
    <property type="entry name" value="SFM1-like"/>
    <property type="match status" value="1"/>
</dbReference>
<protein>
    <submittedName>
        <fullName evidence="1">Uncharacterized protein</fullName>
    </submittedName>
</protein>
<keyword evidence="2" id="KW-1185">Reference proteome</keyword>
<dbReference type="EMBL" id="JADGJH010000939">
    <property type="protein sequence ID" value="KAJ3120743.1"/>
    <property type="molecule type" value="Genomic_DNA"/>
</dbReference>
<comment type="caution">
    <text evidence="1">The sequence shown here is derived from an EMBL/GenBank/DDBJ whole genome shotgun (WGS) entry which is preliminary data.</text>
</comment>
<name>A0AAD5XHG3_9FUNG</name>
<proteinExistence type="predicted"/>
<dbReference type="PANTHER" id="PTHR35517:SF1">
    <property type="entry name" value="PROTEIN ARGININE N-METHYLTRANSFERASE SFM1"/>
    <property type="match status" value="1"/>
</dbReference>
<organism evidence="1 2">
    <name type="scientific">Physocladia obscura</name>
    <dbReference type="NCBI Taxonomy" id="109957"/>
    <lineage>
        <taxon>Eukaryota</taxon>
        <taxon>Fungi</taxon>
        <taxon>Fungi incertae sedis</taxon>
        <taxon>Chytridiomycota</taxon>
        <taxon>Chytridiomycota incertae sedis</taxon>
        <taxon>Chytridiomycetes</taxon>
        <taxon>Chytridiales</taxon>
        <taxon>Chytriomycetaceae</taxon>
        <taxon>Physocladia</taxon>
    </lineage>
</organism>
<dbReference type="Proteomes" id="UP001211907">
    <property type="component" value="Unassembled WGS sequence"/>
</dbReference>
<dbReference type="InterPro" id="IPR007364">
    <property type="entry name" value="SFM1-like"/>
</dbReference>
<gene>
    <name evidence="1" type="ORF">HK100_012664</name>
</gene>
<reference evidence="1" key="1">
    <citation type="submission" date="2020-05" db="EMBL/GenBank/DDBJ databases">
        <title>Phylogenomic resolution of chytrid fungi.</title>
        <authorList>
            <person name="Stajich J.E."/>
            <person name="Amses K."/>
            <person name="Simmons R."/>
            <person name="Seto K."/>
            <person name="Myers J."/>
            <person name="Bonds A."/>
            <person name="Quandt C.A."/>
            <person name="Barry K."/>
            <person name="Liu P."/>
            <person name="Grigoriev I."/>
            <person name="Longcore J.E."/>
            <person name="James T.Y."/>
        </authorList>
    </citation>
    <scope>NUCLEOTIDE SEQUENCE</scope>
    <source>
        <strain evidence="1">JEL0513</strain>
    </source>
</reference>
<dbReference type="AlphaFoldDB" id="A0AAD5XHG3"/>
<dbReference type="GO" id="GO:0035241">
    <property type="term" value="F:protein-arginine omega-N monomethyltransferase activity"/>
    <property type="evidence" value="ECO:0007669"/>
    <property type="project" value="TreeGrafter"/>
</dbReference>
<dbReference type="PANTHER" id="PTHR35517">
    <property type="entry name" value="PROTEIN ARGININE N-METHYLTRANSFERASE SFM1"/>
    <property type="match status" value="1"/>
</dbReference>
<sequence>MIKQVGKGNLILANMTKETIANAPQNIKEGAICTEESAQKYAGGIEKVLLLDPSAKQELSPEDSAAGFEYLLFGGILGDDPPRDRTKELRVQGFSGRHLGNYQMTTDTAVLVSKRVIEGGKKLSELEFVDKPDINLSSHESVEMPFRYLVENGAPLLPAGFLELLRKTNNDSLF</sequence>
<accession>A0AAD5XHG3</accession>
<evidence type="ECO:0000313" key="2">
    <source>
        <dbReference type="Proteomes" id="UP001211907"/>
    </source>
</evidence>